<dbReference type="Gene3D" id="2.40.100.10">
    <property type="entry name" value="Cyclophilin-like"/>
    <property type="match status" value="1"/>
</dbReference>
<dbReference type="PRINTS" id="PR00153">
    <property type="entry name" value="CSAPPISMRASE"/>
</dbReference>
<dbReference type="Proteomes" id="UP001150925">
    <property type="component" value="Unassembled WGS sequence"/>
</dbReference>
<feature type="region of interest" description="Disordered" evidence="11">
    <location>
        <begin position="226"/>
        <end position="245"/>
    </location>
</feature>
<dbReference type="Pfam" id="PF00160">
    <property type="entry name" value="Pro_isomerase"/>
    <property type="match status" value="2"/>
</dbReference>
<dbReference type="EC" id="5.2.1.8" evidence="10"/>
<comment type="similarity">
    <text evidence="4 10">Belongs to the cyclophilin-type PPIase family. PPIL4 subfamily.</text>
</comment>
<evidence type="ECO:0000313" key="14">
    <source>
        <dbReference type="EMBL" id="KAJ1969284.1"/>
    </source>
</evidence>
<evidence type="ECO:0000256" key="6">
    <source>
        <dbReference type="ARBA" id="ARBA00023110"/>
    </source>
</evidence>
<dbReference type="InterPro" id="IPR035979">
    <property type="entry name" value="RBD_domain_sf"/>
</dbReference>
<dbReference type="OrthoDB" id="2083at2759"/>
<comment type="function">
    <text evidence="2 10">PPIases accelerate the folding of proteins. It catalyzes the cis-trans isomerization of proline imidic peptide bonds in oligopeptides.</text>
</comment>
<dbReference type="InterPro" id="IPR035542">
    <property type="entry name" value="CRIP"/>
</dbReference>
<dbReference type="GO" id="GO:0005634">
    <property type="term" value="C:nucleus"/>
    <property type="evidence" value="ECO:0007669"/>
    <property type="project" value="UniProtKB-SubCell"/>
</dbReference>
<feature type="domain" description="RRM" evidence="13">
    <location>
        <begin position="270"/>
        <end position="348"/>
    </location>
</feature>
<evidence type="ECO:0000259" key="13">
    <source>
        <dbReference type="PROSITE" id="PS50102"/>
    </source>
</evidence>
<evidence type="ECO:0000256" key="2">
    <source>
        <dbReference type="ARBA" id="ARBA00002388"/>
    </source>
</evidence>
<comment type="subcellular location">
    <subcellularLocation>
        <location evidence="3 10">Nucleus</location>
    </subcellularLocation>
</comment>
<comment type="catalytic activity">
    <reaction evidence="1 10">
        <text>[protein]-peptidylproline (omega=180) = [protein]-peptidylproline (omega=0)</text>
        <dbReference type="Rhea" id="RHEA:16237"/>
        <dbReference type="Rhea" id="RHEA-COMP:10747"/>
        <dbReference type="Rhea" id="RHEA-COMP:10748"/>
        <dbReference type="ChEBI" id="CHEBI:83833"/>
        <dbReference type="ChEBI" id="CHEBI:83834"/>
        <dbReference type="EC" id="5.2.1.8"/>
    </reaction>
</comment>
<evidence type="ECO:0000256" key="5">
    <source>
        <dbReference type="ARBA" id="ARBA00022884"/>
    </source>
</evidence>
<proteinExistence type="inferred from homology"/>
<dbReference type="GO" id="GO:0003755">
    <property type="term" value="F:peptidyl-prolyl cis-trans isomerase activity"/>
    <property type="evidence" value="ECO:0007669"/>
    <property type="project" value="UniProtKB-UniRule"/>
</dbReference>
<dbReference type="PROSITE" id="PS50072">
    <property type="entry name" value="CSA_PPIASE_2"/>
    <property type="match status" value="1"/>
</dbReference>
<keyword evidence="15" id="KW-1185">Reference proteome</keyword>
<dbReference type="InterPro" id="IPR012677">
    <property type="entry name" value="Nucleotide-bd_a/b_plait_sf"/>
</dbReference>
<evidence type="ECO:0000256" key="9">
    <source>
        <dbReference type="PROSITE-ProRule" id="PRU00176"/>
    </source>
</evidence>
<dbReference type="PANTHER" id="PTHR45843">
    <property type="entry name" value="PEPTIDYL-PROLYL CIS-TRANS ISOMERASE-LIKE 4"/>
    <property type="match status" value="1"/>
</dbReference>
<dbReference type="InterPro" id="IPR029000">
    <property type="entry name" value="Cyclophilin-like_dom_sf"/>
</dbReference>
<evidence type="ECO:0000256" key="8">
    <source>
        <dbReference type="ARBA" id="ARBA00023242"/>
    </source>
</evidence>
<evidence type="ECO:0000259" key="12">
    <source>
        <dbReference type="PROSITE" id="PS50072"/>
    </source>
</evidence>
<organism evidence="14 15">
    <name type="scientific">Dispira parvispora</name>
    <dbReference type="NCBI Taxonomy" id="1520584"/>
    <lineage>
        <taxon>Eukaryota</taxon>
        <taxon>Fungi</taxon>
        <taxon>Fungi incertae sedis</taxon>
        <taxon>Zoopagomycota</taxon>
        <taxon>Kickxellomycotina</taxon>
        <taxon>Dimargaritomycetes</taxon>
        <taxon>Dimargaritales</taxon>
        <taxon>Dimargaritaceae</taxon>
        <taxon>Dispira</taxon>
    </lineage>
</organism>
<keyword evidence="5 9" id="KW-0694">RNA-binding</keyword>
<evidence type="ECO:0000256" key="11">
    <source>
        <dbReference type="SAM" id="MobiDB-lite"/>
    </source>
</evidence>
<feature type="compositionally biased region" description="Basic and acidic residues" evidence="11">
    <location>
        <begin position="235"/>
        <end position="245"/>
    </location>
</feature>
<dbReference type="CDD" id="cd12235">
    <property type="entry name" value="RRM_PPIL4"/>
    <property type="match status" value="1"/>
</dbReference>
<dbReference type="InterPro" id="IPR000504">
    <property type="entry name" value="RRM_dom"/>
</dbReference>
<dbReference type="Gene3D" id="3.30.70.330">
    <property type="match status" value="1"/>
</dbReference>
<evidence type="ECO:0000313" key="15">
    <source>
        <dbReference type="Proteomes" id="UP001150925"/>
    </source>
</evidence>
<keyword evidence="7 10" id="KW-0413">Isomerase</keyword>
<protein>
    <recommendedName>
        <fullName evidence="10">Peptidyl-prolyl cis-trans isomerase</fullName>
        <shortName evidence="10">PPIase</shortName>
        <ecNumber evidence="10">5.2.1.8</ecNumber>
    </recommendedName>
</protein>
<dbReference type="AlphaFoldDB" id="A0A9W8AU32"/>
<evidence type="ECO:0000256" key="7">
    <source>
        <dbReference type="ARBA" id="ARBA00023235"/>
    </source>
</evidence>
<dbReference type="InterPro" id="IPR035538">
    <property type="entry name" value="Cyclophilin_PPIL4"/>
</dbReference>
<sequence>MSVLLETSLGDIVIDLYFEECPRTCLNFLKLCKTKYYNFTPFHNVQSGFLVQTGDPLGSGKGGESIWGVLKGSRYKYFPAEVHPRLKHEAVGTVSMAVATDPQHDLSVADVDWSQVVDSYMADSQGRAAEGPLCGSQFLITTGPQLDYLDGKYAVFGYVAEGLDVLERIDRVHCDETGRPFQDIRIRHTIILDDPFPDPEGLTVPDRSPLPTQAQLATVRIADYEEIKDPDEQDESAREKTQREREAETQALTLEMIGDLPHAEIRPPENVLFVCKLNPVTSDEDLEMIFSRFGTIISCQVIRDRKTEASLGYAFIEFARKEECEQAYFKMDNVLIDDRRIKVGADPQGSTTAIVNARHDELSAVKVGGLRTTVDIAPGVLRALPEGTMADIGHLLVGVHGEGTGAMKPIDSGGDGRTLVSNMNFLSMLKAIYSFVIAS</sequence>
<gene>
    <name evidence="14" type="primary">cyp6</name>
    <name evidence="14" type="ORF">IWQ62_000722</name>
</gene>
<evidence type="ECO:0000256" key="1">
    <source>
        <dbReference type="ARBA" id="ARBA00000971"/>
    </source>
</evidence>
<dbReference type="InterPro" id="IPR002130">
    <property type="entry name" value="Cyclophilin-type_PPIase_dom"/>
</dbReference>
<reference evidence="14" key="1">
    <citation type="submission" date="2022-07" db="EMBL/GenBank/DDBJ databases">
        <title>Phylogenomic reconstructions and comparative analyses of Kickxellomycotina fungi.</title>
        <authorList>
            <person name="Reynolds N.K."/>
            <person name="Stajich J.E."/>
            <person name="Barry K."/>
            <person name="Grigoriev I.V."/>
            <person name="Crous P."/>
            <person name="Smith M.E."/>
        </authorList>
    </citation>
    <scope>NUCLEOTIDE SEQUENCE</scope>
    <source>
        <strain evidence="14">RSA 1196</strain>
    </source>
</reference>
<dbReference type="SUPFAM" id="SSF54928">
    <property type="entry name" value="RNA-binding domain, RBD"/>
    <property type="match status" value="1"/>
</dbReference>
<dbReference type="CDD" id="cd01921">
    <property type="entry name" value="cyclophilin_RRM"/>
    <property type="match status" value="1"/>
</dbReference>
<dbReference type="EMBL" id="JANBPY010000075">
    <property type="protein sequence ID" value="KAJ1969284.1"/>
    <property type="molecule type" value="Genomic_DNA"/>
</dbReference>
<evidence type="ECO:0000256" key="3">
    <source>
        <dbReference type="ARBA" id="ARBA00004123"/>
    </source>
</evidence>
<evidence type="ECO:0000256" key="4">
    <source>
        <dbReference type="ARBA" id="ARBA00010739"/>
    </source>
</evidence>
<dbReference type="PANTHER" id="PTHR45843:SF1">
    <property type="entry name" value="PEPTIDYL-PROLYL CIS-TRANS ISOMERASE-LIKE 4"/>
    <property type="match status" value="1"/>
</dbReference>
<dbReference type="SMART" id="SM00360">
    <property type="entry name" value="RRM"/>
    <property type="match status" value="1"/>
</dbReference>
<dbReference type="SUPFAM" id="SSF50891">
    <property type="entry name" value="Cyclophilin-like"/>
    <property type="match status" value="1"/>
</dbReference>
<comment type="caution">
    <text evidence="14">The sequence shown here is derived from an EMBL/GenBank/DDBJ whole genome shotgun (WGS) entry which is preliminary data.</text>
</comment>
<evidence type="ECO:0000256" key="10">
    <source>
        <dbReference type="RuleBase" id="RU365081"/>
    </source>
</evidence>
<dbReference type="GO" id="GO:0003723">
    <property type="term" value="F:RNA binding"/>
    <property type="evidence" value="ECO:0007669"/>
    <property type="project" value="UniProtKB-UniRule"/>
</dbReference>
<feature type="domain" description="PPIase cyclophilin-type" evidence="12">
    <location>
        <begin position="6"/>
        <end position="191"/>
    </location>
</feature>
<dbReference type="Pfam" id="PF00076">
    <property type="entry name" value="RRM_1"/>
    <property type="match status" value="1"/>
</dbReference>
<accession>A0A9W8AU32</accession>
<keyword evidence="6 10" id="KW-0697">Rotamase</keyword>
<name>A0A9W8AU32_9FUNG</name>
<keyword evidence="8 10" id="KW-0539">Nucleus</keyword>
<dbReference type="PROSITE" id="PS50102">
    <property type="entry name" value="RRM"/>
    <property type="match status" value="1"/>
</dbReference>